<accession>A0A285SBU1</accession>
<evidence type="ECO:0000313" key="9">
    <source>
        <dbReference type="EMBL" id="SOC05176.1"/>
    </source>
</evidence>
<name>A0A285SBU1_9BACL</name>
<evidence type="ECO:0000256" key="1">
    <source>
        <dbReference type="ARBA" id="ARBA00004651"/>
    </source>
</evidence>
<evidence type="ECO:0000256" key="5">
    <source>
        <dbReference type="ARBA" id="ARBA00022989"/>
    </source>
</evidence>
<feature type="transmembrane region" description="Helical" evidence="7">
    <location>
        <begin position="26"/>
        <end position="48"/>
    </location>
</feature>
<keyword evidence="10" id="KW-1185">Reference proteome</keyword>
<keyword evidence="6 7" id="KW-0472">Membrane</keyword>
<dbReference type="PANTHER" id="PTHR30353">
    <property type="entry name" value="INNER MEMBRANE PROTEIN DEDA-RELATED"/>
    <property type="match status" value="1"/>
</dbReference>
<dbReference type="Pfam" id="PF09335">
    <property type="entry name" value="VTT_dom"/>
    <property type="match status" value="1"/>
</dbReference>
<evidence type="ECO:0000256" key="2">
    <source>
        <dbReference type="ARBA" id="ARBA00010792"/>
    </source>
</evidence>
<sequence length="225" mass="25780">MSIPNILDFLHRLDSELYGYIDQLGLFIYLILFLIVFGKTGFVILTFLPGDSLVFASGTIAAMDRLSVFILFILFFSATSFADSNNYLIGKTLSKFSSNRKLFLKIIPQTSIEKAKEFLLEYDRVAITFSRFIPLMRTMTPFICGFTGLPYKNFVRYNVIGALIWTTIWLGTGFALGNVPWIENNLLFTLSCITMIMFIPSIYGFLTQFRKKHLSEETLKEEANR</sequence>
<feature type="transmembrane region" description="Helical" evidence="7">
    <location>
        <begin position="159"/>
        <end position="181"/>
    </location>
</feature>
<dbReference type="InterPro" id="IPR032818">
    <property type="entry name" value="DedA-like"/>
</dbReference>
<keyword evidence="4 7" id="KW-0812">Transmembrane</keyword>
<evidence type="ECO:0000256" key="4">
    <source>
        <dbReference type="ARBA" id="ARBA00022692"/>
    </source>
</evidence>
<organism evidence="9 10">
    <name type="scientific">Ureibacillus xyleni</name>
    <dbReference type="NCBI Taxonomy" id="614648"/>
    <lineage>
        <taxon>Bacteria</taxon>
        <taxon>Bacillati</taxon>
        <taxon>Bacillota</taxon>
        <taxon>Bacilli</taxon>
        <taxon>Bacillales</taxon>
        <taxon>Caryophanaceae</taxon>
        <taxon>Ureibacillus</taxon>
    </lineage>
</organism>
<feature type="domain" description="VTT" evidence="8">
    <location>
        <begin position="48"/>
        <end position="173"/>
    </location>
</feature>
<gene>
    <name evidence="9" type="ORF">SAMN05880501_10418</name>
</gene>
<keyword evidence="3 7" id="KW-1003">Cell membrane</keyword>
<dbReference type="RefSeq" id="WP_097072991.1">
    <property type="nucleotide sequence ID" value="NZ_OBMQ01000004.1"/>
</dbReference>
<evidence type="ECO:0000256" key="7">
    <source>
        <dbReference type="RuleBase" id="RU367016"/>
    </source>
</evidence>
<dbReference type="InterPro" id="IPR032816">
    <property type="entry name" value="VTT_dom"/>
</dbReference>
<reference evidence="10" key="1">
    <citation type="submission" date="2017-08" db="EMBL/GenBank/DDBJ databases">
        <authorList>
            <person name="Varghese N."/>
            <person name="Submissions S."/>
        </authorList>
    </citation>
    <scope>NUCLEOTIDE SEQUENCE [LARGE SCALE GENOMIC DNA]</scope>
    <source>
        <strain evidence="10">JC22</strain>
    </source>
</reference>
<dbReference type="PANTHER" id="PTHR30353:SF0">
    <property type="entry name" value="TRANSMEMBRANE PROTEIN"/>
    <property type="match status" value="1"/>
</dbReference>
<feature type="transmembrane region" description="Helical" evidence="7">
    <location>
        <begin position="187"/>
        <end position="206"/>
    </location>
</feature>
<proteinExistence type="inferred from homology"/>
<comment type="subcellular location">
    <subcellularLocation>
        <location evidence="1 7">Cell membrane</location>
        <topology evidence="1 7">Multi-pass membrane protein</topology>
    </subcellularLocation>
</comment>
<evidence type="ECO:0000313" key="10">
    <source>
        <dbReference type="Proteomes" id="UP000219636"/>
    </source>
</evidence>
<dbReference type="GO" id="GO:0005886">
    <property type="term" value="C:plasma membrane"/>
    <property type="evidence" value="ECO:0007669"/>
    <property type="project" value="UniProtKB-SubCell"/>
</dbReference>
<dbReference type="Proteomes" id="UP000219636">
    <property type="component" value="Unassembled WGS sequence"/>
</dbReference>
<comment type="similarity">
    <text evidence="2 7">Belongs to the DedA family.</text>
</comment>
<keyword evidence="5 7" id="KW-1133">Transmembrane helix</keyword>
<evidence type="ECO:0000256" key="6">
    <source>
        <dbReference type="ARBA" id="ARBA00023136"/>
    </source>
</evidence>
<evidence type="ECO:0000259" key="8">
    <source>
        <dbReference type="Pfam" id="PF09335"/>
    </source>
</evidence>
<evidence type="ECO:0000256" key="3">
    <source>
        <dbReference type="ARBA" id="ARBA00022475"/>
    </source>
</evidence>
<dbReference type="EMBL" id="OBMQ01000004">
    <property type="protein sequence ID" value="SOC05176.1"/>
    <property type="molecule type" value="Genomic_DNA"/>
</dbReference>
<dbReference type="AlphaFoldDB" id="A0A285SBU1"/>
<dbReference type="OrthoDB" id="9813426at2"/>
<protein>
    <submittedName>
        <fullName evidence="9">Membrane-associated protein</fullName>
    </submittedName>
</protein>
<feature type="transmembrane region" description="Helical" evidence="7">
    <location>
        <begin position="68"/>
        <end position="89"/>
    </location>
</feature>